<dbReference type="EMBL" id="JAPEVA010000145">
    <property type="protein sequence ID" value="KAJ4397908.1"/>
    <property type="molecule type" value="Genomic_DNA"/>
</dbReference>
<dbReference type="PANTHER" id="PTHR10039">
    <property type="entry name" value="AMELOGENIN"/>
    <property type="match status" value="1"/>
</dbReference>
<dbReference type="PANTHER" id="PTHR10039:SF11">
    <property type="entry name" value="NACHT DOMAIN PROTEIN (AFU_ORTHOLOGUE AFUA_1G01490)"/>
    <property type="match status" value="1"/>
</dbReference>
<evidence type="ECO:0000256" key="1">
    <source>
        <dbReference type="ARBA" id="ARBA00022737"/>
    </source>
</evidence>
<keyword evidence="6" id="KW-1185">Reference proteome</keyword>
<dbReference type="Gene3D" id="3.40.50.300">
    <property type="entry name" value="P-loop containing nucleotide triphosphate hydrolases"/>
    <property type="match status" value="1"/>
</dbReference>
<dbReference type="Pfam" id="PF24883">
    <property type="entry name" value="NPHP3_N"/>
    <property type="match status" value="1"/>
</dbReference>
<dbReference type="InterPro" id="IPR054471">
    <property type="entry name" value="GPIID_WHD"/>
</dbReference>
<feature type="coiled-coil region" evidence="2">
    <location>
        <begin position="1766"/>
        <end position="1793"/>
    </location>
</feature>
<evidence type="ECO:0000313" key="6">
    <source>
        <dbReference type="Proteomes" id="UP001140510"/>
    </source>
</evidence>
<dbReference type="SUPFAM" id="SSF52540">
    <property type="entry name" value="P-loop containing nucleoside triphosphate hydrolases"/>
    <property type="match status" value="1"/>
</dbReference>
<comment type="caution">
    <text evidence="5">The sequence shown here is derived from an EMBL/GenBank/DDBJ whole genome shotgun (WGS) entry which is preliminary data.</text>
</comment>
<dbReference type="InterPro" id="IPR027417">
    <property type="entry name" value="P-loop_NTPase"/>
</dbReference>
<organism evidence="5 6">
    <name type="scientific">Didymella pomorum</name>
    <dbReference type="NCBI Taxonomy" id="749634"/>
    <lineage>
        <taxon>Eukaryota</taxon>
        <taxon>Fungi</taxon>
        <taxon>Dikarya</taxon>
        <taxon>Ascomycota</taxon>
        <taxon>Pezizomycotina</taxon>
        <taxon>Dothideomycetes</taxon>
        <taxon>Pleosporomycetidae</taxon>
        <taxon>Pleosporales</taxon>
        <taxon>Pleosporineae</taxon>
        <taxon>Didymellaceae</taxon>
        <taxon>Didymella</taxon>
    </lineage>
</organism>
<keyword evidence="1" id="KW-0677">Repeat</keyword>
<feature type="domain" description="Nephrocystin 3-like N-terminal" evidence="4">
    <location>
        <begin position="283"/>
        <end position="448"/>
    </location>
</feature>
<accession>A0A9W8Z6W4</accession>
<dbReference type="Gene3D" id="1.25.40.10">
    <property type="entry name" value="Tetratricopeptide repeat domain"/>
    <property type="match status" value="2"/>
</dbReference>
<evidence type="ECO:0008006" key="7">
    <source>
        <dbReference type="Google" id="ProtNLM"/>
    </source>
</evidence>
<gene>
    <name evidence="5" type="ORF">N0V91_010599</name>
</gene>
<reference evidence="5" key="1">
    <citation type="submission" date="2022-10" db="EMBL/GenBank/DDBJ databases">
        <title>Tapping the CABI collections for fungal endophytes: first genome assemblies for Collariella, Neodidymelliopsis, Ascochyta clinopodiicola, Didymella pomorum, Didymosphaeria variabile, Neocosmospora piperis and Neocucurbitaria cava.</title>
        <authorList>
            <person name="Hill R."/>
        </authorList>
    </citation>
    <scope>NUCLEOTIDE SEQUENCE</scope>
    <source>
        <strain evidence="5">IMI 355091</strain>
    </source>
</reference>
<evidence type="ECO:0000259" key="4">
    <source>
        <dbReference type="Pfam" id="PF24883"/>
    </source>
</evidence>
<keyword evidence="2" id="KW-0175">Coiled coil</keyword>
<evidence type="ECO:0000256" key="2">
    <source>
        <dbReference type="SAM" id="Coils"/>
    </source>
</evidence>
<dbReference type="InterPro" id="IPR011990">
    <property type="entry name" value="TPR-like_helical_dom_sf"/>
</dbReference>
<dbReference type="InterPro" id="IPR056884">
    <property type="entry name" value="NPHP3-like_N"/>
</dbReference>
<dbReference type="Proteomes" id="UP001140510">
    <property type="component" value="Unassembled WGS sequence"/>
</dbReference>
<proteinExistence type="predicted"/>
<sequence>MAPISLDFASVPNGSSKGPEVAVAELGPMSPRLDALESLTVPKLSTIREQSDLTVTARPRFGRSVSVAFEGKGTVHDFLHFLKNERFRHMPHDGSSWDKILKWADNIGGVVLLSVGVLSEFMLNSEEATRLICDSCTSLIQLGSAHIKTLLKVFSHFHKIALALSIFLRQSQLIKSNPDVRRELAHAFQQFAHLTRDVHIYCVARCRGVLPVDHAELGSFMTYGAASFYRHLEGVSISMWSSHKHCSHFNVRAIREFLTPQDSVVKTIMSNQLYSEARRAEYTCEWFSAPLRKFTRNGKKVLLVTGAASTGKSVLARWIHEKMQESIDDDPFDVLSFTVDASIKYTTSSLSLVKSLVLQLLDRRIGREHLLSHIEEAIEHARSGCPTSEVEAALWKGLEHALDDRKLLILIDGLDQLSSSRIGNPPALEILDCITKSKKNVKAVVLSRPVSDAALKHCQEHIALEKAHSEGSPDIKHFVQDFIYHRAELRHLKEAERHEIVDKYAEAAHNSYVHAELLLRQIDIEDSATDILKALKPSKTTEELLDRQIGRLDSKRPETKHILTWLVAAERPLSLQEIKALLEVDLDGCAYRPFSGDVEKTVRQLCTPLVRISDGFVSIRHASIRERMLSHKASKFAIDLKDAHRELAVRTMAYAKIHLQQKDISPSSALCDATEIHSRFLQYDLLEYTTRYWTSHLRSSSMYDKSTGGVSLSAQFKLVFSNSVRLALIEGSCIARQYIACDAEKLQHLAYNVRKTLLGEHSAAVLQTLILELYIGRKFKSTTTLCEYSYEAWKLSREICSTPTIQSLAESFIAYSKTLTVSEHSHICAHKVEILEYLVEWYSHSHAELKHIEYLTILAELHVEFGHIPKAVAVYRQLYRLRLHACGHLHEHTHTLFQLLISYLKQLSLHDDVLEIYLEYHVHVESLLITDERRISSTLALIAIYEERQEIFKAEQVLVRFWESVSVSKFTTRITELKVDFALKYSKFLLRHSRKEESEVILRGVWTEIQSYSYESRFESTMIKKVQKIAEYFSRLEVFSMSRSIYQSLYQHYESHEQRTSTECITIVRSLAETITKSISYSRREEKHETSTTKTSTTIVSSEEKTLTEIFESCMESTEITSTTISVCQALCSSYMYEERYEEACEIYSRVICKVWASIETTVSVDVTEFVEFLSEEVFELAFSLAHCHFKMLRIDIAETIYLNLFRALVCTRDIENMSFLLTKIKLVLEFFKITYKYERVIEIYRELFVYMPIAWGKTHRETILVLIEFAKICFKMSLYEEAATACFYVYSCFVIAHGCLHFDGFEAAFLLCQIYEIQGKWELAYEVYGFLWRTFVRFGAEYSLDVKIVQKIFTRYVFILEHHHHVEYSVYLQIAREYHEKCVAFYGHHHEITTEATLHYAHVCESREEHRETSISLYEQVIKYCKETHTEFSKKTLHICNTRVAKMYASETKHVTKAVSIYKEQYESYSRTERTSREALTALHSLITTYKKQESKESISTATSTLKTSTMEIFQHESRSEKLIESARSIASIYKECKFSEHAETLITEMRSKVVEEIRSSIASSTTVKSNSYVFLATFQESFSESSSFTSVMSELRSEVLMYTSYFHTTKKQTEYRSIIKSGCNLYFHLLERKNTRHAEFVKIEKELTEYFRKYLNFTRAVQETTMHYFFQLYLKHISKAHYEHDVVRQATETVLKFTKTAKFTEAYDLVLLVDRFIHINGGFKSEFYIRTGFSVSRYLVGIGTNKCGDEKLYASMVELSRTILQEALAGLDDVEIDLRELQHLLTDLISTLSQQKRYQDLERILQLLWKTKTIRNNLSSSPLVLHIGRSLVQTLAALGKYSDAIHLCYHIRYNLEFIRGALDKSTLEFTVLLSELYTAQKRYRDAFELHEDIICRLGEGQTAPGLNAVDVANKHTELLKFAFKRHGKFDKGIQQYEELFRALDAEFGNEKAWKDKRPQPEKWTPGIGKEEVFGCWKRPEKFEWQIEEDESAGERKWREELVKRRVSGNLWAKEPTVVGPLNAEIVY</sequence>
<dbReference type="Pfam" id="PF22939">
    <property type="entry name" value="WHD_GPIID"/>
    <property type="match status" value="1"/>
</dbReference>
<name>A0A9W8Z6W4_9PLEO</name>
<evidence type="ECO:0000259" key="3">
    <source>
        <dbReference type="Pfam" id="PF22939"/>
    </source>
</evidence>
<protein>
    <recommendedName>
        <fullName evidence="7">AAA+ ATPase domain-containing protein</fullName>
    </recommendedName>
</protein>
<feature type="domain" description="GPI inositol-deacylase winged helix" evidence="3">
    <location>
        <begin position="557"/>
        <end position="639"/>
    </location>
</feature>
<evidence type="ECO:0000313" key="5">
    <source>
        <dbReference type="EMBL" id="KAJ4397908.1"/>
    </source>
</evidence>
<dbReference type="OrthoDB" id="2546325at2759"/>